<reference evidence="4" key="1">
    <citation type="submission" date="2008-06" db="EMBL/GenBank/DDBJ databases">
        <title>Complete sequence of chromosome of Prosthecochloris aestuarii DSM 271.</title>
        <authorList>
            <consortium name="US DOE Joint Genome Institute"/>
            <person name="Lucas S."/>
            <person name="Copeland A."/>
            <person name="Lapidus A."/>
            <person name="Glavina del Rio T."/>
            <person name="Dalin E."/>
            <person name="Tice H."/>
            <person name="Bruce D."/>
            <person name="Goodwin L."/>
            <person name="Pitluck S."/>
            <person name="Schmutz J."/>
            <person name="Larimer F."/>
            <person name="Land M."/>
            <person name="Hauser L."/>
            <person name="Kyrpides N."/>
            <person name="Anderson I."/>
            <person name="Liu Z."/>
            <person name="Li T."/>
            <person name="Zhao F."/>
            <person name="Overmann J."/>
            <person name="Bryant D.A."/>
            <person name="Richardson P."/>
        </authorList>
    </citation>
    <scope>NUCLEOTIDE SEQUENCE [LARGE SCALE GENOMIC DNA]</scope>
    <source>
        <strain evidence="4">DSM 271</strain>
    </source>
</reference>
<dbReference type="FunFam" id="3.40.50.720:FF:000080">
    <property type="entry name" value="Thiazole biosynthesis adenylyltransferase ThiF"/>
    <property type="match status" value="1"/>
</dbReference>
<evidence type="ECO:0000256" key="2">
    <source>
        <dbReference type="SAM" id="Phobius"/>
    </source>
</evidence>
<dbReference type="Gene3D" id="3.40.50.720">
    <property type="entry name" value="NAD(P)-binding Rossmann-like Domain"/>
    <property type="match status" value="1"/>
</dbReference>
<organism evidence="4 5">
    <name type="scientific">Prosthecochloris aestuarii (strain DSM 271 / SK 413)</name>
    <dbReference type="NCBI Taxonomy" id="290512"/>
    <lineage>
        <taxon>Bacteria</taxon>
        <taxon>Pseudomonadati</taxon>
        <taxon>Chlorobiota</taxon>
        <taxon>Chlorobiia</taxon>
        <taxon>Chlorobiales</taxon>
        <taxon>Chlorobiaceae</taxon>
        <taxon>Prosthecochloris</taxon>
    </lineage>
</organism>
<dbReference type="GO" id="GO:0004792">
    <property type="term" value="F:thiosulfate-cyanide sulfurtransferase activity"/>
    <property type="evidence" value="ECO:0007669"/>
    <property type="project" value="TreeGrafter"/>
</dbReference>
<name>B4S467_PROA2</name>
<evidence type="ECO:0000256" key="1">
    <source>
        <dbReference type="ARBA" id="ARBA00009919"/>
    </source>
</evidence>
<dbReference type="eggNOG" id="COG0476">
    <property type="taxonomic scope" value="Bacteria"/>
</dbReference>
<dbReference type="STRING" id="290512.Paes_1847"/>
<keyword evidence="5" id="KW-1185">Reference proteome</keyword>
<dbReference type="Proteomes" id="UP000002725">
    <property type="component" value="Chromosome"/>
</dbReference>
<comment type="similarity">
    <text evidence="1">Belongs to the HesA/MoeB/ThiF family.</text>
</comment>
<dbReference type="GO" id="GO:0008641">
    <property type="term" value="F:ubiquitin-like modifier activating enzyme activity"/>
    <property type="evidence" value="ECO:0007669"/>
    <property type="project" value="InterPro"/>
</dbReference>
<dbReference type="SUPFAM" id="SSF69572">
    <property type="entry name" value="Activating enzymes of the ubiquitin-like proteins"/>
    <property type="match status" value="1"/>
</dbReference>
<dbReference type="GO" id="GO:0016779">
    <property type="term" value="F:nucleotidyltransferase activity"/>
    <property type="evidence" value="ECO:0007669"/>
    <property type="project" value="TreeGrafter"/>
</dbReference>
<accession>B4S467</accession>
<sequence length="241" mass="25585">MNRYSRQQLVPVIGVEGQEKLRDAKVLVIGAGGLGAPVLLYLAAAGVGTIGVADGDRIEVSNLQRQVLYRTCDAGRKKVDVAIEALKALNPDVDLRCYPQYVTPRDAGVLVHDYDIVVSASDSFAAKLMINDACVCEAVPCVHGGVSGIDGQIMTTLPGTACYRCAFNFTSRDASAVENFAQTGTLGPAAGVAGTLQAAEVMKYVCGYGTLLTDRILLFDLSESGFHTLPVMKREDCSCCR</sequence>
<dbReference type="CDD" id="cd00757">
    <property type="entry name" value="ThiF_MoeB_HesA_family"/>
    <property type="match status" value="1"/>
</dbReference>
<evidence type="ECO:0000313" key="4">
    <source>
        <dbReference type="EMBL" id="ACF46859.1"/>
    </source>
</evidence>
<keyword evidence="2" id="KW-0812">Transmembrane</keyword>
<dbReference type="PANTHER" id="PTHR10953:SF102">
    <property type="entry name" value="ADENYLYLTRANSFERASE AND SULFURTRANSFERASE MOCS3"/>
    <property type="match status" value="1"/>
</dbReference>
<protein>
    <submittedName>
        <fullName evidence="4">UBA/THIF-type NAD/FAD binding protein</fullName>
    </submittedName>
</protein>
<dbReference type="PANTHER" id="PTHR10953">
    <property type="entry name" value="UBIQUITIN-ACTIVATING ENZYME E1"/>
    <property type="match status" value="1"/>
</dbReference>
<keyword evidence="2" id="KW-0472">Membrane</keyword>
<dbReference type="EMBL" id="CP001108">
    <property type="protein sequence ID" value="ACF46859.1"/>
    <property type="molecule type" value="Genomic_DNA"/>
</dbReference>
<dbReference type="InterPro" id="IPR000594">
    <property type="entry name" value="ThiF_NAD_FAD-bd"/>
</dbReference>
<dbReference type="AlphaFoldDB" id="B4S467"/>
<feature type="transmembrane region" description="Helical" evidence="2">
    <location>
        <begin position="26"/>
        <end position="53"/>
    </location>
</feature>
<evidence type="ECO:0000259" key="3">
    <source>
        <dbReference type="Pfam" id="PF00899"/>
    </source>
</evidence>
<keyword evidence="2" id="KW-1133">Transmembrane helix</keyword>
<gene>
    <name evidence="4" type="ordered locus">Paes_1847</name>
</gene>
<feature type="domain" description="THIF-type NAD/FAD binding fold" evidence="3">
    <location>
        <begin position="4"/>
        <end position="238"/>
    </location>
</feature>
<dbReference type="HOGENOM" id="CLU_013325_10_3_10"/>
<dbReference type="Pfam" id="PF00899">
    <property type="entry name" value="ThiF"/>
    <property type="match status" value="1"/>
</dbReference>
<proteinExistence type="inferred from homology"/>
<evidence type="ECO:0000313" key="5">
    <source>
        <dbReference type="Proteomes" id="UP000002725"/>
    </source>
</evidence>
<dbReference type="InterPro" id="IPR045886">
    <property type="entry name" value="ThiF/MoeB/HesA"/>
</dbReference>
<dbReference type="KEGG" id="paa:Paes_1847"/>
<dbReference type="RefSeq" id="WP_012506392.1">
    <property type="nucleotide sequence ID" value="NC_011059.1"/>
</dbReference>
<dbReference type="InterPro" id="IPR035985">
    <property type="entry name" value="Ubiquitin-activating_enz"/>
</dbReference>
<dbReference type="GO" id="GO:0005737">
    <property type="term" value="C:cytoplasm"/>
    <property type="evidence" value="ECO:0007669"/>
    <property type="project" value="TreeGrafter"/>
</dbReference>